<proteinExistence type="predicted"/>
<dbReference type="GO" id="GO:0001732">
    <property type="term" value="P:formation of cytoplasmic translation initiation complex"/>
    <property type="evidence" value="ECO:0007669"/>
    <property type="project" value="TreeGrafter"/>
</dbReference>
<feature type="non-terminal residue" evidence="2">
    <location>
        <position position="525"/>
    </location>
</feature>
<evidence type="ECO:0000256" key="1">
    <source>
        <dbReference type="SAM" id="MobiDB-lite"/>
    </source>
</evidence>
<evidence type="ECO:0000313" key="2">
    <source>
        <dbReference type="EMBL" id="CAE8695342.1"/>
    </source>
</evidence>
<feature type="region of interest" description="Disordered" evidence="1">
    <location>
        <begin position="119"/>
        <end position="150"/>
    </location>
</feature>
<feature type="region of interest" description="Disordered" evidence="1">
    <location>
        <begin position="312"/>
        <end position="525"/>
    </location>
</feature>
<gene>
    <name evidence="2" type="ORF">PGLA2088_LOCUS29285</name>
</gene>
<dbReference type="GO" id="GO:0071540">
    <property type="term" value="C:eukaryotic translation initiation factor 3 complex, eIF3e"/>
    <property type="evidence" value="ECO:0007669"/>
    <property type="project" value="TreeGrafter"/>
</dbReference>
<dbReference type="GO" id="GO:0003743">
    <property type="term" value="F:translation initiation factor activity"/>
    <property type="evidence" value="ECO:0007669"/>
    <property type="project" value="TreeGrafter"/>
</dbReference>
<evidence type="ECO:0000313" key="3">
    <source>
        <dbReference type="Proteomes" id="UP000626109"/>
    </source>
</evidence>
<dbReference type="GO" id="GO:0003729">
    <property type="term" value="F:mRNA binding"/>
    <property type="evidence" value="ECO:0007669"/>
    <property type="project" value="TreeGrafter"/>
</dbReference>
<dbReference type="GO" id="GO:0002188">
    <property type="term" value="P:translation reinitiation"/>
    <property type="evidence" value="ECO:0007669"/>
    <property type="project" value="TreeGrafter"/>
</dbReference>
<feature type="compositionally biased region" description="Basic and acidic residues" evidence="1">
    <location>
        <begin position="482"/>
        <end position="500"/>
    </location>
</feature>
<reference evidence="2" key="1">
    <citation type="submission" date="2021-02" db="EMBL/GenBank/DDBJ databases">
        <authorList>
            <person name="Dougan E. K."/>
            <person name="Rhodes N."/>
            <person name="Thang M."/>
            <person name="Chan C."/>
        </authorList>
    </citation>
    <scope>NUCLEOTIDE SEQUENCE</scope>
</reference>
<dbReference type="Proteomes" id="UP000626109">
    <property type="component" value="Unassembled WGS sequence"/>
</dbReference>
<protein>
    <submittedName>
        <fullName evidence="2">Uncharacterized protein</fullName>
    </submittedName>
</protein>
<name>A0A813K8D0_POLGL</name>
<sequence>MKQLSEVYISMTIEDFERAASIVPFNIAEKWMANAARAQGISIQINYIQQAIVFGAPRKLDMKSMRQPLIEIGFKLQQAMQRVAADELQKKDKLEKAHLLTNIRERMDKETKTIRQRKEEIERRKEEFERKKQIQEKEANEKLRKQEAAEAEQERLRQEVERQRRAVDREEQKRKEAEIAKNKEMLEQMKKLADQKSNLKVAGKKITDIEEEDLDNISFDQIEKAREAHITRERQDKIRARKMENKRVDHLARALREEETPLIDDWADQIEASDAILLGEAEKRNEGEQRTKHEKDVLEKTVLLAYQSAKDTWASSRLDDRTEEFEAKRDSQTRRLTQKVVDNKIARAKERMLTDQKDREERDAAEQQAYETEKKEKEDNRRRLAEEEREVEERIEREERQRQDEESRREEKERAQEARREEDERRQRAEEKRRQKEQEMEDRAQQPKQERAAPVDKAPGGGAGAWRRGDPAPPASSAPAAAKEEEGSWRRPAAREEAHKHAPAATTRSEDAGSWRAAPRAAAAP</sequence>
<organism evidence="2 3">
    <name type="scientific">Polarella glacialis</name>
    <name type="common">Dinoflagellate</name>
    <dbReference type="NCBI Taxonomy" id="89957"/>
    <lineage>
        <taxon>Eukaryota</taxon>
        <taxon>Sar</taxon>
        <taxon>Alveolata</taxon>
        <taxon>Dinophyceae</taxon>
        <taxon>Suessiales</taxon>
        <taxon>Suessiaceae</taxon>
        <taxon>Polarella</taxon>
    </lineage>
</organism>
<dbReference type="EMBL" id="CAJNNW010028245">
    <property type="protein sequence ID" value="CAE8695342.1"/>
    <property type="molecule type" value="Genomic_DNA"/>
</dbReference>
<dbReference type="GO" id="GO:0043614">
    <property type="term" value="C:multi-eIF complex"/>
    <property type="evidence" value="ECO:0007669"/>
    <property type="project" value="TreeGrafter"/>
</dbReference>
<dbReference type="GO" id="GO:0071541">
    <property type="term" value="C:eukaryotic translation initiation factor 3 complex, eIF3m"/>
    <property type="evidence" value="ECO:0007669"/>
    <property type="project" value="TreeGrafter"/>
</dbReference>
<accession>A0A813K8D0</accession>
<comment type="caution">
    <text evidence="2">The sequence shown here is derived from an EMBL/GenBank/DDBJ whole genome shotgun (WGS) entry which is preliminary data.</text>
</comment>
<feature type="compositionally biased region" description="Basic and acidic residues" evidence="1">
    <location>
        <begin position="317"/>
        <end position="333"/>
    </location>
</feature>
<feature type="compositionally biased region" description="Low complexity" evidence="1">
    <location>
        <begin position="516"/>
        <end position="525"/>
    </location>
</feature>
<dbReference type="PANTHER" id="PTHR14005">
    <property type="entry name" value="EUKARYOTIC TRANSLATION INITIATION FACTOR 3, THETA SUBUNIT"/>
    <property type="match status" value="1"/>
</dbReference>
<dbReference type="PANTHER" id="PTHR14005:SF0">
    <property type="entry name" value="EUKARYOTIC TRANSLATION INITIATION FACTOR 3 SUBUNIT A"/>
    <property type="match status" value="1"/>
</dbReference>
<feature type="compositionally biased region" description="Basic and acidic residues" evidence="1">
    <location>
        <begin position="341"/>
        <end position="454"/>
    </location>
</feature>
<dbReference type="AlphaFoldDB" id="A0A813K8D0"/>
<dbReference type="InterPro" id="IPR027512">
    <property type="entry name" value="EIF3A"/>
</dbReference>